<protein>
    <submittedName>
        <fullName evidence="1">Uncharacterized protein</fullName>
    </submittedName>
</protein>
<evidence type="ECO:0000313" key="2">
    <source>
        <dbReference type="Proteomes" id="UP001501009"/>
    </source>
</evidence>
<gene>
    <name evidence="1" type="ORF">GCM10022403_089120</name>
</gene>
<comment type="caution">
    <text evidence="1">The sequence shown here is derived from an EMBL/GenBank/DDBJ whole genome shotgun (WGS) entry which is preliminary data.</text>
</comment>
<evidence type="ECO:0000313" key="1">
    <source>
        <dbReference type="EMBL" id="GAA3843332.1"/>
    </source>
</evidence>
<dbReference type="Proteomes" id="UP001501009">
    <property type="component" value="Unassembled WGS sequence"/>
</dbReference>
<dbReference type="RefSeq" id="WP_275778870.1">
    <property type="nucleotide sequence ID" value="NZ_BAABDE010000047.1"/>
</dbReference>
<sequence>MTDGFMGPPWQMDFRIDALAEFEALPDDVREIVLAVRGELVTAKDPYFRGIDADAGLPDGMSVSPDRSTDPKGRHICFFDDGYGWLKYTFVRRTEDPQIVVEEIFWQEAEPLAPPPAEP</sequence>
<proteinExistence type="predicted"/>
<keyword evidence="2" id="KW-1185">Reference proteome</keyword>
<name>A0ABP7JF14_9ACTN</name>
<reference evidence="2" key="1">
    <citation type="journal article" date="2019" name="Int. J. Syst. Evol. Microbiol.">
        <title>The Global Catalogue of Microorganisms (GCM) 10K type strain sequencing project: providing services to taxonomists for standard genome sequencing and annotation.</title>
        <authorList>
            <consortium name="The Broad Institute Genomics Platform"/>
            <consortium name="The Broad Institute Genome Sequencing Center for Infectious Disease"/>
            <person name="Wu L."/>
            <person name="Ma J."/>
        </authorList>
    </citation>
    <scope>NUCLEOTIDE SEQUENCE [LARGE SCALE GENOMIC DNA]</scope>
    <source>
        <strain evidence="2">JCM 17138</strain>
    </source>
</reference>
<dbReference type="EMBL" id="BAABDE010000047">
    <property type="protein sequence ID" value="GAA3843332.1"/>
    <property type="molecule type" value="Genomic_DNA"/>
</dbReference>
<accession>A0ABP7JF14</accession>
<organism evidence="1 2">
    <name type="scientific">Streptomyces coacervatus</name>
    <dbReference type="NCBI Taxonomy" id="647381"/>
    <lineage>
        <taxon>Bacteria</taxon>
        <taxon>Bacillati</taxon>
        <taxon>Actinomycetota</taxon>
        <taxon>Actinomycetes</taxon>
        <taxon>Kitasatosporales</taxon>
        <taxon>Streptomycetaceae</taxon>
        <taxon>Streptomyces</taxon>
    </lineage>
</organism>